<dbReference type="GO" id="GO:0046718">
    <property type="term" value="P:symbiont entry into host cell"/>
    <property type="evidence" value="ECO:0007669"/>
    <property type="project" value="UniProtKB-KW"/>
</dbReference>
<evidence type="ECO:0000256" key="4">
    <source>
        <dbReference type="ARBA" id="ARBA00023172"/>
    </source>
</evidence>
<evidence type="ECO:0000259" key="7">
    <source>
        <dbReference type="PROSITE" id="PS51898"/>
    </source>
</evidence>
<dbReference type="PROSITE" id="PS51898">
    <property type="entry name" value="TYR_RECOMBINASE"/>
    <property type="match status" value="1"/>
</dbReference>
<dbReference type="InterPro" id="IPR010998">
    <property type="entry name" value="Integrase_recombinase_N"/>
</dbReference>
<comment type="similarity">
    <text evidence="1">Belongs to the 'phage' integrase family.</text>
</comment>
<dbReference type="GO" id="GO:0015074">
    <property type="term" value="P:DNA integration"/>
    <property type="evidence" value="ECO:0007669"/>
    <property type="project" value="UniProtKB-KW"/>
</dbReference>
<dbReference type="InterPro" id="IPR044068">
    <property type="entry name" value="CB"/>
</dbReference>
<dbReference type="EMBL" id="LAZR01054641">
    <property type="protein sequence ID" value="KKK78119.1"/>
    <property type="molecule type" value="Genomic_DNA"/>
</dbReference>
<gene>
    <name evidence="9" type="ORF">LCGC14_2846740</name>
</gene>
<dbReference type="PROSITE" id="PS51900">
    <property type="entry name" value="CB"/>
    <property type="match status" value="1"/>
</dbReference>
<feature type="non-terminal residue" evidence="9">
    <location>
        <position position="1"/>
    </location>
</feature>
<evidence type="ECO:0000313" key="9">
    <source>
        <dbReference type="EMBL" id="KKK78119.1"/>
    </source>
</evidence>
<dbReference type="InterPro" id="IPR002104">
    <property type="entry name" value="Integrase_catalytic"/>
</dbReference>
<dbReference type="PANTHER" id="PTHR30629">
    <property type="entry name" value="PROPHAGE INTEGRASE"/>
    <property type="match status" value="1"/>
</dbReference>
<proteinExistence type="inferred from homology"/>
<dbReference type="GO" id="GO:0044826">
    <property type="term" value="P:viral genome integration into host DNA"/>
    <property type="evidence" value="ECO:0007669"/>
    <property type="project" value="UniProtKB-KW"/>
</dbReference>
<keyword evidence="2" id="KW-0229">DNA integration</keyword>
<dbReference type="SUPFAM" id="SSF56349">
    <property type="entry name" value="DNA breaking-rejoining enzymes"/>
    <property type="match status" value="1"/>
</dbReference>
<dbReference type="PANTHER" id="PTHR30629:SF2">
    <property type="entry name" value="PROPHAGE INTEGRASE INTS-RELATED"/>
    <property type="match status" value="1"/>
</dbReference>
<dbReference type="Pfam" id="PF00589">
    <property type="entry name" value="Phage_integrase"/>
    <property type="match status" value="1"/>
</dbReference>
<dbReference type="Gene3D" id="1.10.443.10">
    <property type="entry name" value="Intergrase catalytic core"/>
    <property type="match status" value="1"/>
</dbReference>
<evidence type="ECO:0000256" key="6">
    <source>
        <dbReference type="ARBA" id="ARBA00023296"/>
    </source>
</evidence>
<dbReference type="InterPro" id="IPR011010">
    <property type="entry name" value="DNA_brk_join_enz"/>
</dbReference>
<keyword evidence="5" id="KW-1179">Viral genome integration</keyword>
<dbReference type="InterPro" id="IPR050808">
    <property type="entry name" value="Phage_Integrase"/>
</dbReference>
<accession>A0A0F9AHY7</accession>
<evidence type="ECO:0000256" key="5">
    <source>
        <dbReference type="ARBA" id="ARBA00023195"/>
    </source>
</evidence>
<evidence type="ECO:0008006" key="10">
    <source>
        <dbReference type="Google" id="ProtNLM"/>
    </source>
</evidence>
<feature type="domain" description="Core-binding (CB)" evidence="8">
    <location>
        <begin position="3"/>
        <end position="82"/>
    </location>
</feature>
<organism evidence="9">
    <name type="scientific">marine sediment metagenome</name>
    <dbReference type="NCBI Taxonomy" id="412755"/>
    <lineage>
        <taxon>unclassified sequences</taxon>
        <taxon>metagenomes</taxon>
        <taxon>ecological metagenomes</taxon>
    </lineage>
</organism>
<name>A0A0F9AHY7_9ZZZZ</name>
<dbReference type="GO" id="GO:0003677">
    <property type="term" value="F:DNA binding"/>
    <property type="evidence" value="ECO:0007669"/>
    <property type="project" value="UniProtKB-KW"/>
</dbReference>
<evidence type="ECO:0000256" key="2">
    <source>
        <dbReference type="ARBA" id="ARBA00022908"/>
    </source>
</evidence>
<keyword evidence="4" id="KW-0233">DNA recombination</keyword>
<reference evidence="9" key="1">
    <citation type="journal article" date="2015" name="Nature">
        <title>Complex archaea that bridge the gap between prokaryotes and eukaryotes.</title>
        <authorList>
            <person name="Spang A."/>
            <person name="Saw J.H."/>
            <person name="Jorgensen S.L."/>
            <person name="Zaremba-Niedzwiedzka K."/>
            <person name="Martijn J."/>
            <person name="Lind A.E."/>
            <person name="van Eijk R."/>
            <person name="Schleper C."/>
            <person name="Guy L."/>
            <person name="Ettema T.J."/>
        </authorList>
    </citation>
    <scope>NUCLEOTIDE SEQUENCE</scope>
</reference>
<dbReference type="Gene3D" id="1.10.150.130">
    <property type="match status" value="1"/>
</dbReference>
<dbReference type="GO" id="GO:0075713">
    <property type="term" value="P:establishment of integrated proviral latency"/>
    <property type="evidence" value="ECO:0007669"/>
    <property type="project" value="UniProtKB-KW"/>
</dbReference>
<dbReference type="GO" id="GO:0006310">
    <property type="term" value="P:DNA recombination"/>
    <property type="evidence" value="ECO:0007669"/>
    <property type="project" value="UniProtKB-KW"/>
</dbReference>
<evidence type="ECO:0000256" key="1">
    <source>
        <dbReference type="ARBA" id="ARBA00008857"/>
    </source>
</evidence>
<dbReference type="AlphaFoldDB" id="A0A0F9AHY7"/>
<keyword evidence="3" id="KW-0238">DNA-binding</keyword>
<evidence type="ECO:0000256" key="3">
    <source>
        <dbReference type="ARBA" id="ARBA00023125"/>
    </source>
</evidence>
<keyword evidence="6" id="KW-1160">Virus entry into host cell</keyword>
<comment type="caution">
    <text evidence="9">The sequence shown here is derived from an EMBL/GenBank/DDBJ whole genome shotgun (WGS) entry which is preliminary data.</text>
</comment>
<protein>
    <recommendedName>
        <fullName evidence="10">Tyr recombinase domain-containing protein</fullName>
    </recommendedName>
</protein>
<evidence type="ECO:0000259" key="8">
    <source>
        <dbReference type="PROSITE" id="PS51900"/>
    </source>
</evidence>
<dbReference type="InterPro" id="IPR013762">
    <property type="entry name" value="Integrase-like_cat_sf"/>
</dbReference>
<sequence length="274" mass="31696">PLTTMAKVFDKYELEVVPSKAEATQIGYRYMLGNLRRSFGAMQPRDLRQHHVAQYRDKRKVKAPTQANRELQLLSAVCTKAKEWGAVDINPLLGLAKVPTEDRERYVDDDEYIHARALASPMLGCVMDLALLTGLRRTDLLRLSRADLTEDGILIRPSKTRRTTNVTILIKWTPALRWVIKEALKIRPQVRRWILCNRMGKPITKNGFDSAWQRLMDKVTAKGEYQRFQFRDIRAKNASDDEDIEVASDRLGHASQEITKRIYVRKARKVRPLR</sequence>
<feature type="domain" description="Tyr recombinase" evidence="7">
    <location>
        <begin position="94"/>
        <end position="274"/>
    </location>
</feature>